<keyword evidence="3" id="KW-0378">Hydrolase</keyword>
<dbReference type="Gene3D" id="3.40.140.10">
    <property type="entry name" value="Cytidine Deaminase, domain 2"/>
    <property type="match status" value="1"/>
</dbReference>
<dbReference type="PROSITE" id="PS00903">
    <property type="entry name" value="CYT_DCMP_DEAMINASES_1"/>
    <property type="match status" value="1"/>
</dbReference>
<dbReference type="GO" id="GO:0005829">
    <property type="term" value="C:cytosol"/>
    <property type="evidence" value="ECO:0007669"/>
    <property type="project" value="TreeGrafter"/>
</dbReference>
<reference evidence="6" key="1">
    <citation type="submission" date="2016-01" db="EMBL/GenBank/DDBJ databases">
        <title>Whole genome sequencing of Bhargavaea cecembensis T14.</title>
        <authorList>
            <person name="Hong K.W."/>
        </authorList>
    </citation>
    <scope>NUCLEOTIDE SEQUENCE [LARGE SCALE GENOMIC DNA]</scope>
    <source>
        <strain evidence="6">M19</strain>
    </source>
</reference>
<comment type="caution">
    <text evidence="5">The sequence shown here is derived from an EMBL/GenBank/DDBJ whole genome shotgun (WGS) entry which is preliminary data.</text>
</comment>
<dbReference type="InterPro" id="IPR050202">
    <property type="entry name" value="Cyt/Deoxycyt_deaminase"/>
</dbReference>
<sequence length="142" mass="15557">MNTLDLTPEDFELIESAKDKITMLYEDDKHHVAAALRTNSGDIVSAVHIEAYIGRVTVCAEAIAVGSAVSSGHKGFHTIVAVRHPYSDEVDRTIRVVSPCGMCRELIADYSPECLVILEVDGKLVKTRIGELIPLKYTRSST</sequence>
<proteinExistence type="inferred from homology"/>
<dbReference type="InterPro" id="IPR016192">
    <property type="entry name" value="APOBEC/CMP_deaminase_Zn-bd"/>
</dbReference>
<dbReference type="Proteomes" id="UP000076510">
    <property type="component" value="Unassembled WGS sequence"/>
</dbReference>
<name>A0A0J5VCU1_9BACI</name>
<dbReference type="EMBL" id="LQQY01000011">
    <property type="protein sequence ID" value="KZE50199.1"/>
    <property type="molecule type" value="Genomic_DNA"/>
</dbReference>
<evidence type="ECO:0000256" key="3">
    <source>
        <dbReference type="ARBA" id="ARBA00022801"/>
    </source>
</evidence>
<dbReference type="InterPro" id="IPR016193">
    <property type="entry name" value="Cytidine_deaminase-like"/>
</dbReference>
<dbReference type="GO" id="GO:0008270">
    <property type="term" value="F:zinc ion binding"/>
    <property type="evidence" value="ECO:0007669"/>
    <property type="project" value="InterPro"/>
</dbReference>
<protein>
    <submittedName>
        <fullName evidence="5">Cytidine deaminase</fullName>
    </submittedName>
</protein>
<dbReference type="SUPFAM" id="SSF53927">
    <property type="entry name" value="Cytidine deaminase-like"/>
    <property type="match status" value="1"/>
</dbReference>
<dbReference type="GO" id="GO:0004126">
    <property type="term" value="F:cytidine deaminase activity"/>
    <property type="evidence" value="ECO:0007669"/>
    <property type="project" value="UniProtKB-ARBA"/>
</dbReference>
<evidence type="ECO:0000313" key="5">
    <source>
        <dbReference type="EMBL" id="KZE50199.1"/>
    </source>
</evidence>
<dbReference type="CDD" id="cd01283">
    <property type="entry name" value="cytidine_deaminase"/>
    <property type="match status" value="1"/>
</dbReference>
<dbReference type="AlphaFoldDB" id="A0A0J5VCU1"/>
<dbReference type="InterPro" id="IPR002125">
    <property type="entry name" value="CMP_dCMP_dom"/>
</dbReference>
<dbReference type="GO" id="GO:0042802">
    <property type="term" value="F:identical protein binding"/>
    <property type="evidence" value="ECO:0007669"/>
    <property type="project" value="UniProtKB-ARBA"/>
</dbReference>
<evidence type="ECO:0000313" key="6">
    <source>
        <dbReference type="Proteomes" id="UP000076510"/>
    </source>
</evidence>
<evidence type="ECO:0000256" key="2">
    <source>
        <dbReference type="ARBA" id="ARBA00022723"/>
    </source>
</evidence>
<dbReference type="OrthoDB" id="9799092at2"/>
<evidence type="ECO:0000256" key="4">
    <source>
        <dbReference type="ARBA" id="ARBA00022833"/>
    </source>
</evidence>
<dbReference type="PATRIC" id="fig|189381.10.peg.2431"/>
<evidence type="ECO:0000256" key="1">
    <source>
        <dbReference type="ARBA" id="ARBA00006576"/>
    </source>
</evidence>
<keyword evidence="4" id="KW-0862">Zinc</keyword>
<dbReference type="PROSITE" id="PS51747">
    <property type="entry name" value="CYT_DCMP_DEAMINASES_2"/>
    <property type="match status" value="1"/>
</dbReference>
<dbReference type="GO" id="GO:0072527">
    <property type="term" value="P:pyrimidine-containing compound metabolic process"/>
    <property type="evidence" value="ECO:0007669"/>
    <property type="project" value="UniProtKB-ARBA"/>
</dbReference>
<accession>A0A0J5VCU1</accession>
<dbReference type="PANTHER" id="PTHR11644:SF2">
    <property type="entry name" value="CYTIDINE DEAMINASE"/>
    <property type="match status" value="1"/>
</dbReference>
<dbReference type="Pfam" id="PF00383">
    <property type="entry name" value="dCMP_cyt_deam_1"/>
    <property type="match status" value="1"/>
</dbReference>
<comment type="similarity">
    <text evidence="1">Belongs to the cytidine and deoxycytidylate deaminase family.</text>
</comment>
<gene>
    <name evidence="5" type="ORF">AV649_18455</name>
</gene>
<dbReference type="GO" id="GO:0055086">
    <property type="term" value="P:nucleobase-containing small molecule metabolic process"/>
    <property type="evidence" value="ECO:0007669"/>
    <property type="project" value="UniProtKB-ARBA"/>
</dbReference>
<dbReference type="NCBIfam" id="NF005314">
    <property type="entry name" value="PRK06848.1"/>
    <property type="match status" value="1"/>
</dbReference>
<organism evidence="5 6">
    <name type="scientific">Rossellomorea marisflavi</name>
    <dbReference type="NCBI Taxonomy" id="189381"/>
    <lineage>
        <taxon>Bacteria</taxon>
        <taxon>Bacillati</taxon>
        <taxon>Bacillota</taxon>
        <taxon>Bacilli</taxon>
        <taxon>Bacillales</taxon>
        <taxon>Bacillaceae</taxon>
        <taxon>Rossellomorea</taxon>
    </lineage>
</organism>
<keyword evidence="2" id="KW-0479">Metal-binding</keyword>
<dbReference type="RefSeq" id="WP_048007325.1">
    <property type="nucleotide sequence ID" value="NZ_CP047095.1"/>
</dbReference>
<dbReference type="PANTHER" id="PTHR11644">
    <property type="entry name" value="CYTIDINE DEAMINASE"/>
    <property type="match status" value="1"/>
</dbReference>